<comment type="caution">
    <text evidence="1">The sequence shown here is derived from an EMBL/GenBank/DDBJ whole genome shotgun (WGS) entry which is preliminary data.</text>
</comment>
<evidence type="ECO:0000313" key="2">
    <source>
        <dbReference type="Proteomes" id="UP001153331"/>
    </source>
</evidence>
<organism evidence="1 2">
    <name type="scientific">Boeremia exigua</name>
    <dbReference type="NCBI Taxonomy" id="749465"/>
    <lineage>
        <taxon>Eukaryota</taxon>
        <taxon>Fungi</taxon>
        <taxon>Dikarya</taxon>
        <taxon>Ascomycota</taxon>
        <taxon>Pezizomycotina</taxon>
        <taxon>Dothideomycetes</taxon>
        <taxon>Pleosporomycetidae</taxon>
        <taxon>Pleosporales</taxon>
        <taxon>Pleosporineae</taxon>
        <taxon>Didymellaceae</taxon>
        <taxon>Boeremia</taxon>
    </lineage>
</organism>
<name>A0ACC2IL09_9PLEO</name>
<reference evidence="1" key="1">
    <citation type="submission" date="2022-11" db="EMBL/GenBank/DDBJ databases">
        <title>Genome Sequence of Boeremia exigua.</title>
        <authorList>
            <person name="Buettner E."/>
        </authorList>
    </citation>
    <scope>NUCLEOTIDE SEQUENCE</scope>
    <source>
        <strain evidence="1">CU02</strain>
    </source>
</reference>
<dbReference type="EMBL" id="JAPHNI010000121">
    <property type="protein sequence ID" value="KAJ8115813.1"/>
    <property type="molecule type" value="Genomic_DNA"/>
</dbReference>
<sequence length="207" mass="22433">MKLIALVLAGLSAFATAQGYFDVRSSGFRLMLRSSNSTLNGTVLGACHQGAAIEGLCLTGDTIQDPTSSYTTFYHNVSSSRNETAGAANAEGVLSWILRAGGGLIVPSAMSLSFDSTSNLANPTFYPGVNERDLIAFEEDGCAYIRTTLDDTVSPPAYLSPARKVKNWYICLTRWSYLYYTLSWKIGLTGQPQNPSCQKVDVIRVFD</sequence>
<accession>A0ACC2IL09</accession>
<proteinExistence type="predicted"/>
<dbReference type="Proteomes" id="UP001153331">
    <property type="component" value="Unassembled WGS sequence"/>
</dbReference>
<keyword evidence="2" id="KW-1185">Reference proteome</keyword>
<protein>
    <submittedName>
        <fullName evidence="1">Uncharacterized protein</fullName>
    </submittedName>
</protein>
<evidence type="ECO:0000313" key="1">
    <source>
        <dbReference type="EMBL" id="KAJ8115813.1"/>
    </source>
</evidence>
<gene>
    <name evidence="1" type="ORF">OPT61_g2624</name>
</gene>